<name>A0ABQ9W238_SAGOE</name>
<dbReference type="EMBL" id="JASSZA010000003">
    <property type="protein sequence ID" value="KAK2115440.1"/>
    <property type="molecule type" value="Genomic_DNA"/>
</dbReference>
<accession>A0ABQ9W238</accession>
<evidence type="ECO:0000313" key="2">
    <source>
        <dbReference type="Proteomes" id="UP001266305"/>
    </source>
</evidence>
<comment type="caution">
    <text evidence="1">The sequence shown here is derived from an EMBL/GenBank/DDBJ whole genome shotgun (WGS) entry which is preliminary data.</text>
</comment>
<keyword evidence="2" id="KW-1185">Reference proteome</keyword>
<feature type="non-terminal residue" evidence="1">
    <location>
        <position position="1"/>
    </location>
</feature>
<protein>
    <submittedName>
        <fullName evidence="1">Uncharacterized protein</fullName>
    </submittedName>
</protein>
<proteinExistence type="predicted"/>
<dbReference type="Proteomes" id="UP001266305">
    <property type="component" value="Unassembled WGS sequence"/>
</dbReference>
<gene>
    <name evidence="1" type="ORF">P7K49_006066</name>
</gene>
<reference evidence="1 2" key="1">
    <citation type="submission" date="2023-05" db="EMBL/GenBank/DDBJ databases">
        <title>B98-5 Cell Line De Novo Hybrid Assembly: An Optical Mapping Approach.</title>
        <authorList>
            <person name="Kananen K."/>
            <person name="Auerbach J.A."/>
            <person name="Kautto E."/>
            <person name="Blachly J.S."/>
        </authorList>
    </citation>
    <scope>NUCLEOTIDE SEQUENCE [LARGE SCALE GENOMIC DNA]</scope>
    <source>
        <strain evidence="1">B95-8</strain>
        <tissue evidence="1">Cell line</tissue>
    </source>
</reference>
<organism evidence="1 2">
    <name type="scientific">Saguinus oedipus</name>
    <name type="common">Cotton-top tamarin</name>
    <name type="synonym">Oedipomidas oedipus</name>
    <dbReference type="NCBI Taxonomy" id="9490"/>
    <lineage>
        <taxon>Eukaryota</taxon>
        <taxon>Metazoa</taxon>
        <taxon>Chordata</taxon>
        <taxon>Craniata</taxon>
        <taxon>Vertebrata</taxon>
        <taxon>Euteleostomi</taxon>
        <taxon>Mammalia</taxon>
        <taxon>Eutheria</taxon>
        <taxon>Euarchontoglires</taxon>
        <taxon>Primates</taxon>
        <taxon>Haplorrhini</taxon>
        <taxon>Platyrrhini</taxon>
        <taxon>Cebidae</taxon>
        <taxon>Callitrichinae</taxon>
        <taxon>Saguinus</taxon>
    </lineage>
</organism>
<evidence type="ECO:0000313" key="1">
    <source>
        <dbReference type="EMBL" id="KAK2115440.1"/>
    </source>
</evidence>
<sequence>PRVYPALTELLWVEQIYVRPTISGPFPAIPGYLSQGSEATALAQEHPAEVVSQGPPMACLMPKAGTEFTLQWPPQTSVCPRHLCPSQLAKSHTFKPSDGSRKPPKNCSLGTPLGALRIHLHMWLGTGLSSGRLQAGTRGRQAACTVCTKPGAFFSEEAALRERWIGHYRRLKARGAPGLAGGFRKP</sequence>